<dbReference type="GO" id="GO:0005886">
    <property type="term" value="C:plasma membrane"/>
    <property type="evidence" value="ECO:0007669"/>
    <property type="project" value="UniProtKB-SubCell"/>
</dbReference>
<evidence type="ECO:0000256" key="4">
    <source>
        <dbReference type="ARBA" id="ARBA00022989"/>
    </source>
</evidence>
<evidence type="ECO:0000313" key="8">
    <source>
        <dbReference type="EMBL" id="HJB30223.1"/>
    </source>
</evidence>
<dbReference type="GO" id="GO:0140359">
    <property type="term" value="F:ABC-type transporter activity"/>
    <property type="evidence" value="ECO:0007669"/>
    <property type="project" value="InterPro"/>
</dbReference>
<feature type="domain" description="ABC-2 type transporter transmembrane" evidence="7">
    <location>
        <begin position="19"/>
        <end position="389"/>
    </location>
</feature>
<reference evidence="8" key="1">
    <citation type="journal article" date="2021" name="PeerJ">
        <title>Extensive microbial diversity within the chicken gut microbiome revealed by metagenomics and culture.</title>
        <authorList>
            <person name="Gilroy R."/>
            <person name="Ravi A."/>
            <person name="Getino M."/>
            <person name="Pursley I."/>
            <person name="Horton D.L."/>
            <person name="Alikhan N.F."/>
            <person name="Baker D."/>
            <person name="Gharbi K."/>
            <person name="Hall N."/>
            <person name="Watson M."/>
            <person name="Adriaenssens E.M."/>
            <person name="Foster-Nyarko E."/>
            <person name="Jarju S."/>
            <person name="Secka A."/>
            <person name="Antonio M."/>
            <person name="Oren A."/>
            <person name="Chaudhuri R.R."/>
            <person name="La Ragione R."/>
            <person name="Hildebrand F."/>
            <person name="Pallen M.J."/>
        </authorList>
    </citation>
    <scope>NUCLEOTIDE SEQUENCE</scope>
    <source>
        <strain evidence="8">ChiSjej1B19-5720</strain>
    </source>
</reference>
<feature type="transmembrane region" description="Helical" evidence="6">
    <location>
        <begin position="233"/>
        <end position="261"/>
    </location>
</feature>
<evidence type="ECO:0000256" key="1">
    <source>
        <dbReference type="ARBA" id="ARBA00004651"/>
    </source>
</evidence>
<keyword evidence="2" id="KW-1003">Cell membrane</keyword>
<protein>
    <submittedName>
        <fullName evidence="8">ABC transporter permease</fullName>
    </submittedName>
</protein>
<dbReference type="EMBL" id="DWYZ01000302">
    <property type="protein sequence ID" value="HJB30223.1"/>
    <property type="molecule type" value="Genomic_DNA"/>
</dbReference>
<feature type="transmembrane region" description="Helical" evidence="6">
    <location>
        <begin position="366"/>
        <end position="389"/>
    </location>
</feature>
<dbReference type="InterPro" id="IPR051449">
    <property type="entry name" value="ABC-2_transporter_component"/>
</dbReference>
<evidence type="ECO:0000256" key="2">
    <source>
        <dbReference type="ARBA" id="ARBA00022475"/>
    </source>
</evidence>
<accession>A0A9D2RXC1</accession>
<comment type="caution">
    <text evidence="8">The sequence shown here is derived from an EMBL/GenBank/DDBJ whole genome shotgun (WGS) entry which is preliminary data.</text>
</comment>
<evidence type="ECO:0000256" key="6">
    <source>
        <dbReference type="SAM" id="Phobius"/>
    </source>
</evidence>
<evidence type="ECO:0000256" key="3">
    <source>
        <dbReference type="ARBA" id="ARBA00022692"/>
    </source>
</evidence>
<comment type="subcellular location">
    <subcellularLocation>
        <location evidence="1">Cell membrane</location>
        <topology evidence="1">Multi-pass membrane protein</topology>
    </subcellularLocation>
</comment>
<evidence type="ECO:0000313" key="9">
    <source>
        <dbReference type="Proteomes" id="UP000823842"/>
    </source>
</evidence>
<feature type="transmembrane region" description="Helical" evidence="6">
    <location>
        <begin position="281"/>
        <end position="306"/>
    </location>
</feature>
<dbReference type="Proteomes" id="UP000823842">
    <property type="component" value="Unassembled WGS sequence"/>
</dbReference>
<dbReference type="Pfam" id="PF12698">
    <property type="entry name" value="ABC2_membrane_3"/>
    <property type="match status" value="1"/>
</dbReference>
<organism evidence="8 9">
    <name type="scientific">Candidatus Blautia faecavium</name>
    <dbReference type="NCBI Taxonomy" id="2838487"/>
    <lineage>
        <taxon>Bacteria</taxon>
        <taxon>Bacillati</taxon>
        <taxon>Bacillota</taxon>
        <taxon>Clostridia</taxon>
        <taxon>Lachnospirales</taxon>
        <taxon>Lachnospiraceae</taxon>
        <taxon>Blautia</taxon>
    </lineage>
</organism>
<feature type="transmembrane region" description="Helical" evidence="6">
    <location>
        <begin position="21"/>
        <end position="42"/>
    </location>
</feature>
<feature type="transmembrane region" description="Helical" evidence="6">
    <location>
        <begin position="318"/>
        <end position="335"/>
    </location>
</feature>
<keyword evidence="4 6" id="KW-1133">Transmembrane helix</keyword>
<dbReference type="InterPro" id="IPR013525">
    <property type="entry name" value="ABC2_TM"/>
</dbReference>
<sequence>MKQFFTVLKFELNNYFKNKSFMITTLLLALLMAGIIIIPSFFLPGLIGGGSSGESTSVETETEEEPGNTLGIFVNTDQVENVDGLLSMIPAEWITFEDEDSLKSAVENEEVEAGFILNSPSEAVYVVNNLSMSETLSETFQNALTQYQKQTYLMERGLTPEEISQADSFSVSMDSEVLGKNSARNYWYTYVLIFVIYFLILFYGQMIAVSITTEKSNRAIEILVTSVNPNSLIFGKVLAGAIAGVLQMVVIVGAGFAAYSACREAWGGMLDFLFQIPRNVLIAYIVFGILSYLLYAFIFGILGALVSKTEDISKSATPVTLIYVASFLIAMMGLYDSDSFLMKVASFVPFTSGNAMFIRVSMGNVALWEILVSVLILVVTCAAAGVLAAKLFRFGTLHYGNPIKITKALKSIRQQ</sequence>
<reference evidence="8" key="2">
    <citation type="submission" date="2021-04" db="EMBL/GenBank/DDBJ databases">
        <authorList>
            <person name="Gilroy R."/>
        </authorList>
    </citation>
    <scope>NUCLEOTIDE SEQUENCE</scope>
    <source>
        <strain evidence="8">ChiSjej1B19-5720</strain>
    </source>
</reference>
<feature type="transmembrane region" description="Helical" evidence="6">
    <location>
        <begin position="187"/>
        <end position="212"/>
    </location>
</feature>
<gene>
    <name evidence="8" type="ORF">IAA06_15735</name>
</gene>
<proteinExistence type="predicted"/>
<keyword evidence="5 6" id="KW-0472">Membrane</keyword>
<evidence type="ECO:0000259" key="7">
    <source>
        <dbReference type="Pfam" id="PF12698"/>
    </source>
</evidence>
<dbReference type="PANTHER" id="PTHR30294">
    <property type="entry name" value="MEMBRANE COMPONENT OF ABC TRANSPORTER YHHJ-RELATED"/>
    <property type="match status" value="1"/>
</dbReference>
<keyword evidence="3 6" id="KW-0812">Transmembrane</keyword>
<evidence type="ECO:0000256" key="5">
    <source>
        <dbReference type="ARBA" id="ARBA00023136"/>
    </source>
</evidence>
<dbReference type="PANTHER" id="PTHR30294:SF29">
    <property type="entry name" value="MULTIDRUG ABC TRANSPORTER PERMEASE YBHS-RELATED"/>
    <property type="match status" value="1"/>
</dbReference>
<name>A0A9D2RXC1_9FIRM</name>
<dbReference type="AlphaFoldDB" id="A0A9D2RXC1"/>